<dbReference type="GO" id="GO:0004222">
    <property type="term" value="F:metalloendopeptidase activity"/>
    <property type="evidence" value="ECO:0007669"/>
    <property type="project" value="InterPro"/>
</dbReference>
<dbReference type="EMBL" id="BTSX01000004">
    <property type="protein sequence ID" value="GMS97208.1"/>
    <property type="molecule type" value="Genomic_DNA"/>
</dbReference>
<evidence type="ECO:0000259" key="2">
    <source>
        <dbReference type="PROSITE" id="PS51864"/>
    </source>
</evidence>
<dbReference type="InterPro" id="IPR024079">
    <property type="entry name" value="MetalloPept_cat_dom_sf"/>
</dbReference>
<dbReference type="PROSITE" id="PS51864">
    <property type="entry name" value="ASTACIN"/>
    <property type="match status" value="1"/>
</dbReference>
<dbReference type="GO" id="GO:0006508">
    <property type="term" value="P:proteolysis"/>
    <property type="evidence" value="ECO:0007669"/>
    <property type="project" value="InterPro"/>
</dbReference>
<dbReference type="InterPro" id="IPR001506">
    <property type="entry name" value="Peptidase_M12A"/>
</dbReference>
<dbReference type="PANTHER" id="PTHR10127:SF852">
    <property type="entry name" value="ZINC METALLOPROTEINASE NAS-12"/>
    <property type="match status" value="1"/>
</dbReference>
<evidence type="ECO:0000313" key="4">
    <source>
        <dbReference type="Proteomes" id="UP001432027"/>
    </source>
</evidence>
<evidence type="ECO:0000313" key="3">
    <source>
        <dbReference type="EMBL" id="GMS97208.1"/>
    </source>
</evidence>
<dbReference type="AlphaFoldDB" id="A0AAV5TSK4"/>
<comment type="caution">
    <text evidence="3">The sequence shown here is derived from an EMBL/GenBank/DDBJ whole genome shotgun (WGS) entry which is preliminary data.</text>
</comment>
<gene>
    <name evidence="3" type="ORF">PENTCL1PPCAC_19383</name>
</gene>
<organism evidence="3 4">
    <name type="scientific">Pristionchus entomophagus</name>
    <dbReference type="NCBI Taxonomy" id="358040"/>
    <lineage>
        <taxon>Eukaryota</taxon>
        <taxon>Metazoa</taxon>
        <taxon>Ecdysozoa</taxon>
        <taxon>Nematoda</taxon>
        <taxon>Chromadorea</taxon>
        <taxon>Rhabditida</taxon>
        <taxon>Rhabditina</taxon>
        <taxon>Diplogasteromorpha</taxon>
        <taxon>Diplogasteroidea</taxon>
        <taxon>Neodiplogasteridae</taxon>
        <taxon>Pristionchus</taxon>
    </lineage>
</organism>
<accession>A0AAV5TSK4</accession>
<evidence type="ECO:0000256" key="1">
    <source>
        <dbReference type="PROSITE-ProRule" id="PRU01211"/>
    </source>
</evidence>
<sequence>MLSFLLLILPFVQSDQSWEVNEYHHPSTKYGYMILSPSQLSRYESLTVSSTLPPIRGGAVIIENSFNRSPNNTVPFTISTKYSRENRRLIQSSLQSLQVLPCFKFMERNHQQDYIEISPLDGCYSFVGRVGQSPPPPLS</sequence>
<comment type="caution">
    <text evidence="1">Lacks conserved residue(s) required for the propagation of feature annotation.</text>
</comment>
<protein>
    <recommendedName>
        <fullName evidence="2">Peptidase M12A domain-containing protein</fullName>
    </recommendedName>
</protein>
<dbReference type="Gene3D" id="3.40.390.10">
    <property type="entry name" value="Collagenase (Catalytic Domain)"/>
    <property type="match status" value="1"/>
</dbReference>
<name>A0AAV5TSK4_9BILA</name>
<proteinExistence type="predicted"/>
<dbReference type="SUPFAM" id="SSF55486">
    <property type="entry name" value="Metalloproteases ('zincins'), catalytic domain"/>
    <property type="match status" value="1"/>
</dbReference>
<dbReference type="Pfam" id="PF01400">
    <property type="entry name" value="Astacin"/>
    <property type="match status" value="1"/>
</dbReference>
<feature type="domain" description="Peptidase M12A" evidence="2">
    <location>
        <begin position="59"/>
        <end position="139"/>
    </location>
</feature>
<keyword evidence="4" id="KW-1185">Reference proteome</keyword>
<dbReference type="Proteomes" id="UP001432027">
    <property type="component" value="Unassembled WGS sequence"/>
</dbReference>
<reference evidence="3" key="1">
    <citation type="submission" date="2023-10" db="EMBL/GenBank/DDBJ databases">
        <title>Genome assembly of Pristionchus species.</title>
        <authorList>
            <person name="Yoshida K."/>
            <person name="Sommer R.J."/>
        </authorList>
    </citation>
    <scope>NUCLEOTIDE SEQUENCE</scope>
    <source>
        <strain evidence="3">RS0144</strain>
    </source>
</reference>
<feature type="non-terminal residue" evidence="3">
    <location>
        <position position="139"/>
    </location>
</feature>
<dbReference type="PANTHER" id="PTHR10127">
    <property type="entry name" value="DISCOIDIN, CUB, EGF, LAMININ , AND ZINC METALLOPROTEASE DOMAIN CONTAINING"/>
    <property type="match status" value="1"/>
</dbReference>